<dbReference type="GO" id="GO:0008654">
    <property type="term" value="P:phospholipid biosynthetic process"/>
    <property type="evidence" value="ECO:0007669"/>
    <property type="project" value="InterPro"/>
</dbReference>
<comment type="similarity">
    <text evidence="2">Belongs to the CDP-alcohol phosphatidyltransferase class-I family.</text>
</comment>
<proteinExistence type="inferred from homology"/>
<keyword evidence="3" id="KW-0472">Membrane</keyword>
<dbReference type="RefSeq" id="WP_132702912.1">
    <property type="nucleotide sequence ID" value="NZ_SLZR01000016.1"/>
</dbReference>
<dbReference type="Gene3D" id="1.20.120.1760">
    <property type="match status" value="1"/>
</dbReference>
<accession>A0A4R3I0L3</accession>
<dbReference type="OrthoDB" id="9790577at2"/>
<keyword evidence="3" id="KW-1133">Transmembrane helix</keyword>
<dbReference type="PROSITE" id="PS00379">
    <property type="entry name" value="CDP_ALCOHOL_P_TRANSF"/>
    <property type="match status" value="1"/>
</dbReference>
<dbReference type="AlphaFoldDB" id="A0A4R3I0L3"/>
<sequence length="216" mass="23561">MLDRWSLKLVKPPLQQAAKLAVDNNISANQISWAGFAIGMCAIPMLALEQYGITLLLIALNRIADGLDGTVARMTQSTEQGAYLDIVLDFIFYSGIVFGFALANPEQNALAASALIFSFIGTGSSFLAFAILAEKLKLHSMVYPNKGFYYLNGITEGTETILFFVMMCLFPAYFPVIAWLFFALCVVTTVTRVVGGAHTLAILEKIKQSNTGRHST</sequence>
<dbReference type="EMBL" id="SLZR01000016">
    <property type="protein sequence ID" value="TCS38201.1"/>
    <property type="molecule type" value="Genomic_DNA"/>
</dbReference>
<dbReference type="Proteomes" id="UP000295793">
    <property type="component" value="Unassembled WGS sequence"/>
</dbReference>
<evidence type="ECO:0000256" key="1">
    <source>
        <dbReference type="ARBA" id="ARBA00022679"/>
    </source>
</evidence>
<organism evidence="4 5">
    <name type="scientific">Reinekea marinisedimentorum</name>
    <dbReference type="NCBI Taxonomy" id="230495"/>
    <lineage>
        <taxon>Bacteria</taxon>
        <taxon>Pseudomonadati</taxon>
        <taxon>Pseudomonadota</taxon>
        <taxon>Gammaproteobacteria</taxon>
        <taxon>Oceanospirillales</taxon>
        <taxon>Saccharospirillaceae</taxon>
        <taxon>Reinekea</taxon>
    </lineage>
</organism>
<gene>
    <name evidence="4" type="ORF">BCF53_1169</name>
</gene>
<name>A0A4R3I0L3_9GAMM</name>
<keyword evidence="5" id="KW-1185">Reference proteome</keyword>
<protein>
    <submittedName>
        <fullName evidence="4">Phosphatidylglycerophosphate synthase</fullName>
    </submittedName>
</protein>
<feature type="transmembrane region" description="Helical" evidence="3">
    <location>
        <begin position="109"/>
        <end position="133"/>
    </location>
</feature>
<feature type="transmembrane region" description="Helical" evidence="3">
    <location>
        <begin position="81"/>
        <end position="103"/>
    </location>
</feature>
<evidence type="ECO:0000313" key="4">
    <source>
        <dbReference type="EMBL" id="TCS38201.1"/>
    </source>
</evidence>
<evidence type="ECO:0000256" key="2">
    <source>
        <dbReference type="RuleBase" id="RU003750"/>
    </source>
</evidence>
<dbReference type="InterPro" id="IPR048254">
    <property type="entry name" value="CDP_ALCOHOL_P_TRANSF_CS"/>
</dbReference>
<evidence type="ECO:0000256" key="3">
    <source>
        <dbReference type="SAM" id="Phobius"/>
    </source>
</evidence>
<feature type="transmembrane region" description="Helical" evidence="3">
    <location>
        <begin position="33"/>
        <end position="60"/>
    </location>
</feature>
<dbReference type="Pfam" id="PF01066">
    <property type="entry name" value="CDP-OH_P_transf"/>
    <property type="match status" value="1"/>
</dbReference>
<dbReference type="InterPro" id="IPR043130">
    <property type="entry name" value="CDP-OH_PTrfase_TM_dom"/>
</dbReference>
<evidence type="ECO:0000313" key="5">
    <source>
        <dbReference type="Proteomes" id="UP000295793"/>
    </source>
</evidence>
<comment type="caution">
    <text evidence="4">The sequence shown here is derived from an EMBL/GenBank/DDBJ whole genome shotgun (WGS) entry which is preliminary data.</text>
</comment>
<dbReference type="InterPro" id="IPR000462">
    <property type="entry name" value="CDP-OH_P_trans"/>
</dbReference>
<keyword evidence="3" id="KW-0812">Transmembrane</keyword>
<reference evidence="4 5" key="1">
    <citation type="submission" date="2019-03" db="EMBL/GenBank/DDBJ databases">
        <title>Genomic Encyclopedia of Archaeal and Bacterial Type Strains, Phase II (KMG-II): from individual species to whole genera.</title>
        <authorList>
            <person name="Goeker M."/>
        </authorList>
    </citation>
    <scope>NUCLEOTIDE SEQUENCE [LARGE SCALE GENOMIC DNA]</scope>
    <source>
        <strain evidence="4 5">DSM 15388</strain>
    </source>
</reference>
<dbReference type="GO" id="GO:0016020">
    <property type="term" value="C:membrane"/>
    <property type="evidence" value="ECO:0007669"/>
    <property type="project" value="InterPro"/>
</dbReference>
<keyword evidence="1 2" id="KW-0808">Transferase</keyword>
<dbReference type="GO" id="GO:0016780">
    <property type="term" value="F:phosphotransferase activity, for other substituted phosphate groups"/>
    <property type="evidence" value="ECO:0007669"/>
    <property type="project" value="InterPro"/>
</dbReference>
<feature type="transmembrane region" description="Helical" evidence="3">
    <location>
        <begin position="154"/>
        <end position="174"/>
    </location>
</feature>